<evidence type="ECO:0000259" key="1">
    <source>
        <dbReference type="PROSITE" id="PS51729"/>
    </source>
</evidence>
<keyword evidence="3" id="KW-1185">Reference proteome</keyword>
<dbReference type="InterPro" id="IPR016181">
    <property type="entry name" value="Acyl_CoA_acyltransferase"/>
</dbReference>
<proteinExistence type="predicted"/>
<reference evidence="2 3" key="1">
    <citation type="submission" date="2020-03" db="EMBL/GenBank/DDBJ databases">
        <title>Two novel Motilibacter sp.</title>
        <authorList>
            <person name="Liu S."/>
        </authorList>
    </citation>
    <scope>NUCLEOTIDE SEQUENCE [LARGE SCALE GENOMIC DNA]</scope>
    <source>
        <strain evidence="2 3">E257</strain>
    </source>
</reference>
<dbReference type="EMBL" id="JAANNP010000001">
    <property type="protein sequence ID" value="NHC12973.1"/>
    <property type="molecule type" value="Genomic_DNA"/>
</dbReference>
<dbReference type="Pfam" id="PF14542">
    <property type="entry name" value="Acetyltransf_CG"/>
    <property type="match status" value="1"/>
</dbReference>
<dbReference type="PROSITE" id="PS51729">
    <property type="entry name" value="GNAT_YJDJ"/>
    <property type="match status" value="1"/>
</dbReference>
<evidence type="ECO:0000313" key="3">
    <source>
        <dbReference type="Proteomes" id="UP000800981"/>
    </source>
</evidence>
<comment type="caution">
    <text evidence="2">The sequence shown here is derived from an EMBL/GenBank/DDBJ whole genome shotgun (WGS) entry which is preliminary data.</text>
</comment>
<gene>
    <name evidence="2" type="ORF">G9H71_04175</name>
</gene>
<organism evidence="2 3">
    <name type="scientific">Motilibacter deserti</name>
    <dbReference type="NCBI Taxonomy" id="2714956"/>
    <lineage>
        <taxon>Bacteria</taxon>
        <taxon>Bacillati</taxon>
        <taxon>Actinomycetota</taxon>
        <taxon>Actinomycetes</taxon>
        <taxon>Motilibacterales</taxon>
        <taxon>Motilibacteraceae</taxon>
        <taxon>Motilibacter</taxon>
    </lineage>
</organism>
<name>A0ABX0GQ63_9ACTN</name>
<dbReference type="Proteomes" id="UP000800981">
    <property type="component" value="Unassembled WGS sequence"/>
</dbReference>
<dbReference type="Gene3D" id="3.40.630.30">
    <property type="match status" value="1"/>
</dbReference>
<dbReference type="PANTHER" id="PTHR31435:SF10">
    <property type="entry name" value="BSR4717 PROTEIN"/>
    <property type="match status" value="1"/>
</dbReference>
<evidence type="ECO:0000313" key="2">
    <source>
        <dbReference type="EMBL" id="NHC12973.1"/>
    </source>
</evidence>
<feature type="domain" description="N-acetyltransferase" evidence="1">
    <location>
        <begin position="6"/>
        <end position="95"/>
    </location>
</feature>
<dbReference type="PANTHER" id="PTHR31435">
    <property type="entry name" value="PROTEIN NATD1"/>
    <property type="match status" value="1"/>
</dbReference>
<dbReference type="InterPro" id="IPR045057">
    <property type="entry name" value="Gcn5-rel_NAT"/>
</dbReference>
<dbReference type="RefSeq" id="WP_166278218.1">
    <property type="nucleotide sequence ID" value="NZ_JAANNP010000001.1"/>
</dbReference>
<dbReference type="InterPro" id="IPR031165">
    <property type="entry name" value="GNAT_YJDJ"/>
</dbReference>
<dbReference type="SUPFAM" id="SSF55729">
    <property type="entry name" value="Acyl-CoA N-acyltransferases (Nat)"/>
    <property type="match status" value="1"/>
</dbReference>
<accession>A0ABX0GQ63</accession>
<protein>
    <submittedName>
        <fullName evidence="2">N-acetyltransferase</fullName>
    </submittedName>
</protein>
<sequence>MRLAVSNSPEHKRYEGRVEDASGPLAAVAEYLLTDGLVVFTHTEVFHGYEGQGVASRLVHDALDDVRRDGRRVLPLCPFVKSYIAKHQEYADLVYSSRTRIGSAD</sequence>